<evidence type="ECO:0000313" key="11">
    <source>
        <dbReference type="EMBL" id="CAH0559573.1"/>
    </source>
</evidence>
<dbReference type="Proteomes" id="UP001154078">
    <property type="component" value="Chromosome 6"/>
</dbReference>
<evidence type="ECO:0000256" key="1">
    <source>
        <dbReference type="ARBA" id="ARBA00004651"/>
    </source>
</evidence>
<keyword evidence="12" id="KW-1185">Reference proteome</keyword>
<feature type="transmembrane region" description="Helical" evidence="10">
    <location>
        <begin position="28"/>
        <end position="49"/>
    </location>
</feature>
<protein>
    <submittedName>
        <fullName evidence="11">Uncharacterized protein</fullName>
    </submittedName>
</protein>
<proteinExistence type="predicted"/>
<evidence type="ECO:0000256" key="7">
    <source>
        <dbReference type="ARBA" id="ARBA00023136"/>
    </source>
</evidence>
<dbReference type="GO" id="GO:0007165">
    <property type="term" value="P:signal transduction"/>
    <property type="evidence" value="ECO:0007669"/>
    <property type="project" value="UniProtKB-KW"/>
</dbReference>
<keyword evidence="5" id="KW-0552">Olfaction</keyword>
<evidence type="ECO:0000256" key="6">
    <source>
        <dbReference type="ARBA" id="ARBA00022989"/>
    </source>
</evidence>
<organism evidence="11 12">
    <name type="scientific">Brassicogethes aeneus</name>
    <name type="common">Rape pollen beetle</name>
    <name type="synonym">Meligethes aeneus</name>
    <dbReference type="NCBI Taxonomy" id="1431903"/>
    <lineage>
        <taxon>Eukaryota</taxon>
        <taxon>Metazoa</taxon>
        <taxon>Ecdysozoa</taxon>
        <taxon>Arthropoda</taxon>
        <taxon>Hexapoda</taxon>
        <taxon>Insecta</taxon>
        <taxon>Pterygota</taxon>
        <taxon>Neoptera</taxon>
        <taxon>Endopterygota</taxon>
        <taxon>Coleoptera</taxon>
        <taxon>Polyphaga</taxon>
        <taxon>Cucujiformia</taxon>
        <taxon>Nitidulidae</taxon>
        <taxon>Meligethinae</taxon>
        <taxon>Brassicogethes</taxon>
    </lineage>
</organism>
<dbReference type="PANTHER" id="PTHR21137">
    <property type="entry name" value="ODORANT RECEPTOR"/>
    <property type="match status" value="1"/>
</dbReference>
<evidence type="ECO:0000256" key="5">
    <source>
        <dbReference type="ARBA" id="ARBA00022725"/>
    </source>
</evidence>
<accession>A0A9P0B7Y5</accession>
<feature type="transmembrane region" description="Helical" evidence="10">
    <location>
        <begin position="55"/>
        <end position="75"/>
    </location>
</feature>
<dbReference type="Pfam" id="PF02949">
    <property type="entry name" value="7tm_6"/>
    <property type="match status" value="1"/>
</dbReference>
<sequence length="138" mass="16181">MRIVKCINEIQRSIRCAKLIEDIFSITYLIQYVILTGILTGVLYTLLLLDTVLEYIVFGTILSLILLDPFCLCWFSQSFSEDLLKLIPVIFQMDWKNYPPYLRRKLVFMMARLEKPVTLTLGNMIKVNLQFYVNVSLM</sequence>
<evidence type="ECO:0000313" key="12">
    <source>
        <dbReference type="Proteomes" id="UP001154078"/>
    </source>
</evidence>
<dbReference type="AlphaFoldDB" id="A0A9P0B7Y5"/>
<comment type="subcellular location">
    <subcellularLocation>
        <location evidence="1">Cell membrane</location>
        <topology evidence="1">Multi-pass membrane protein</topology>
    </subcellularLocation>
</comment>
<dbReference type="PANTHER" id="PTHR21137:SF35">
    <property type="entry name" value="ODORANT RECEPTOR 19A-RELATED"/>
    <property type="match status" value="1"/>
</dbReference>
<dbReference type="GO" id="GO:0004984">
    <property type="term" value="F:olfactory receptor activity"/>
    <property type="evidence" value="ECO:0007669"/>
    <property type="project" value="InterPro"/>
</dbReference>
<keyword evidence="4 10" id="KW-0812">Transmembrane</keyword>
<dbReference type="EMBL" id="OV121137">
    <property type="protein sequence ID" value="CAH0559573.1"/>
    <property type="molecule type" value="Genomic_DNA"/>
</dbReference>
<evidence type="ECO:0000256" key="2">
    <source>
        <dbReference type="ARBA" id="ARBA00022475"/>
    </source>
</evidence>
<keyword evidence="7 10" id="KW-0472">Membrane</keyword>
<evidence type="ECO:0000256" key="8">
    <source>
        <dbReference type="ARBA" id="ARBA00023170"/>
    </source>
</evidence>
<keyword evidence="2" id="KW-1003">Cell membrane</keyword>
<dbReference type="GO" id="GO:0005549">
    <property type="term" value="F:odorant binding"/>
    <property type="evidence" value="ECO:0007669"/>
    <property type="project" value="InterPro"/>
</dbReference>
<name>A0A9P0B7Y5_BRAAE</name>
<keyword evidence="6 10" id="KW-1133">Transmembrane helix</keyword>
<evidence type="ECO:0000256" key="3">
    <source>
        <dbReference type="ARBA" id="ARBA00022606"/>
    </source>
</evidence>
<dbReference type="InterPro" id="IPR004117">
    <property type="entry name" value="7tm6_olfct_rcpt"/>
</dbReference>
<dbReference type="GO" id="GO:0005886">
    <property type="term" value="C:plasma membrane"/>
    <property type="evidence" value="ECO:0007669"/>
    <property type="project" value="UniProtKB-SubCell"/>
</dbReference>
<keyword evidence="8" id="KW-0675">Receptor</keyword>
<evidence type="ECO:0000256" key="4">
    <source>
        <dbReference type="ARBA" id="ARBA00022692"/>
    </source>
</evidence>
<keyword evidence="3" id="KW-0716">Sensory transduction</keyword>
<keyword evidence="9" id="KW-0807">Transducer</keyword>
<reference evidence="11" key="1">
    <citation type="submission" date="2021-12" db="EMBL/GenBank/DDBJ databases">
        <authorList>
            <person name="King R."/>
        </authorList>
    </citation>
    <scope>NUCLEOTIDE SEQUENCE</scope>
</reference>
<evidence type="ECO:0000256" key="10">
    <source>
        <dbReference type="SAM" id="Phobius"/>
    </source>
</evidence>
<gene>
    <name evidence="11" type="ORF">MELIAE_LOCUS9638</name>
</gene>
<evidence type="ECO:0000256" key="9">
    <source>
        <dbReference type="ARBA" id="ARBA00023224"/>
    </source>
</evidence>
<dbReference type="OrthoDB" id="6744089at2759"/>